<feature type="compositionally biased region" description="Polar residues" evidence="4">
    <location>
        <begin position="923"/>
        <end position="935"/>
    </location>
</feature>
<dbReference type="FunFam" id="1.10.510.10:FF:000571">
    <property type="entry name" value="Maternal embryonic leucine zipper kinase"/>
    <property type="match status" value="1"/>
</dbReference>
<feature type="domain" description="Protein kinase" evidence="5">
    <location>
        <begin position="41"/>
        <end position="287"/>
    </location>
</feature>
<feature type="compositionally biased region" description="Low complexity" evidence="4">
    <location>
        <begin position="825"/>
        <end position="840"/>
    </location>
</feature>
<feature type="compositionally biased region" description="Polar residues" evidence="4">
    <location>
        <begin position="723"/>
        <end position="737"/>
    </location>
</feature>
<feature type="compositionally biased region" description="Basic and acidic residues" evidence="4">
    <location>
        <begin position="541"/>
        <end position="553"/>
    </location>
</feature>
<evidence type="ECO:0000313" key="7">
    <source>
        <dbReference type="Proteomes" id="UP000736335"/>
    </source>
</evidence>
<feature type="region of interest" description="Disordered" evidence="4">
    <location>
        <begin position="776"/>
        <end position="995"/>
    </location>
</feature>
<dbReference type="GO" id="GO:0005524">
    <property type="term" value="F:ATP binding"/>
    <property type="evidence" value="ECO:0007669"/>
    <property type="project" value="UniProtKB-UniRule"/>
</dbReference>
<keyword evidence="2 3" id="KW-0067">ATP-binding</keyword>
<keyword evidence="1 3" id="KW-0547">Nucleotide-binding</keyword>
<reference evidence="6" key="1">
    <citation type="journal article" date="2020" name="Nat. Commun.">
        <title>Large-scale genome sequencing of mycorrhizal fungi provides insights into the early evolution of symbiotic traits.</title>
        <authorList>
            <person name="Miyauchi S."/>
            <person name="Kiss E."/>
            <person name="Kuo A."/>
            <person name="Drula E."/>
            <person name="Kohler A."/>
            <person name="Sanchez-Garcia M."/>
            <person name="Morin E."/>
            <person name="Andreopoulos B."/>
            <person name="Barry K.W."/>
            <person name="Bonito G."/>
            <person name="Buee M."/>
            <person name="Carver A."/>
            <person name="Chen C."/>
            <person name="Cichocki N."/>
            <person name="Clum A."/>
            <person name="Culley D."/>
            <person name="Crous P.W."/>
            <person name="Fauchery L."/>
            <person name="Girlanda M."/>
            <person name="Hayes R.D."/>
            <person name="Keri Z."/>
            <person name="LaButti K."/>
            <person name="Lipzen A."/>
            <person name="Lombard V."/>
            <person name="Magnuson J."/>
            <person name="Maillard F."/>
            <person name="Murat C."/>
            <person name="Nolan M."/>
            <person name="Ohm R.A."/>
            <person name="Pangilinan J."/>
            <person name="Pereira M.F."/>
            <person name="Perotto S."/>
            <person name="Peter M."/>
            <person name="Pfister S."/>
            <person name="Riley R."/>
            <person name="Sitrit Y."/>
            <person name="Stielow J.B."/>
            <person name="Szollosi G."/>
            <person name="Zifcakova L."/>
            <person name="Stursova M."/>
            <person name="Spatafora J.W."/>
            <person name="Tedersoo L."/>
            <person name="Vaario L.M."/>
            <person name="Yamada A."/>
            <person name="Yan M."/>
            <person name="Wang P."/>
            <person name="Xu J."/>
            <person name="Bruns T."/>
            <person name="Baldrian P."/>
            <person name="Vilgalys R."/>
            <person name="Dunand C."/>
            <person name="Henrissat B."/>
            <person name="Grigoriev I.V."/>
            <person name="Hibbett D."/>
            <person name="Nagy L.G."/>
            <person name="Martin F.M."/>
        </authorList>
    </citation>
    <scope>NUCLEOTIDE SEQUENCE</scope>
    <source>
        <strain evidence="6">UH-Tt-Lm1</strain>
    </source>
</reference>
<evidence type="ECO:0000256" key="4">
    <source>
        <dbReference type="SAM" id="MobiDB-lite"/>
    </source>
</evidence>
<dbReference type="PANTHER" id="PTHR24346">
    <property type="entry name" value="MAP/MICROTUBULE AFFINITY-REGULATING KINASE"/>
    <property type="match status" value="1"/>
</dbReference>
<feature type="region of interest" description="Disordered" evidence="4">
    <location>
        <begin position="1058"/>
        <end position="1208"/>
    </location>
</feature>
<dbReference type="SMART" id="SM00220">
    <property type="entry name" value="S_TKc"/>
    <property type="match status" value="1"/>
</dbReference>
<dbReference type="EMBL" id="WIUZ02000004">
    <property type="protein sequence ID" value="KAF9788516.1"/>
    <property type="molecule type" value="Genomic_DNA"/>
</dbReference>
<dbReference type="Pfam" id="PF00069">
    <property type="entry name" value="Pkinase"/>
    <property type="match status" value="1"/>
</dbReference>
<feature type="compositionally biased region" description="Low complexity" evidence="4">
    <location>
        <begin position="571"/>
        <end position="584"/>
    </location>
</feature>
<dbReference type="Gene3D" id="1.10.510.10">
    <property type="entry name" value="Transferase(Phosphotransferase) domain 1"/>
    <property type="match status" value="1"/>
</dbReference>
<evidence type="ECO:0000259" key="5">
    <source>
        <dbReference type="PROSITE" id="PS50011"/>
    </source>
</evidence>
<dbReference type="InterPro" id="IPR000719">
    <property type="entry name" value="Prot_kinase_dom"/>
</dbReference>
<keyword evidence="7" id="KW-1185">Reference proteome</keyword>
<feature type="compositionally biased region" description="Polar residues" evidence="4">
    <location>
        <begin position="949"/>
        <end position="958"/>
    </location>
</feature>
<feature type="compositionally biased region" description="Polar residues" evidence="4">
    <location>
        <begin position="1126"/>
        <end position="1135"/>
    </location>
</feature>
<feature type="compositionally biased region" description="Acidic residues" evidence="4">
    <location>
        <begin position="1075"/>
        <end position="1085"/>
    </location>
</feature>
<dbReference type="PROSITE" id="PS50011">
    <property type="entry name" value="PROTEIN_KINASE_DOM"/>
    <property type="match status" value="1"/>
</dbReference>
<name>A0A9P6HL58_9AGAM</name>
<feature type="region of interest" description="Disordered" evidence="4">
    <location>
        <begin position="518"/>
        <end position="554"/>
    </location>
</feature>
<dbReference type="GO" id="GO:0035556">
    <property type="term" value="P:intracellular signal transduction"/>
    <property type="evidence" value="ECO:0007669"/>
    <property type="project" value="TreeGrafter"/>
</dbReference>
<feature type="region of interest" description="Disordered" evidence="4">
    <location>
        <begin position="294"/>
        <end position="326"/>
    </location>
</feature>
<dbReference type="AlphaFoldDB" id="A0A9P6HL58"/>
<feature type="compositionally biased region" description="Basic and acidic residues" evidence="4">
    <location>
        <begin position="648"/>
        <end position="676"/>
    </location>
</feature>
<dbReference type="PROSITE" id="PS00107">
    <property type="entry name" value="PROTEIN_KINASE_ATP"/>
    <property type="match status" value="1"/>
</dbReference>
<dbReference type="Proteomes" id="UP000736335">
    <property type="component" value="Unassembled WGS sequence"/>
</dbReference>
<accession>A0A9P6HL58</accession>
<feature type="binding site" evidence="3">
    <location>
        <position position="70"/>
    </location>
    <ligand>
        <name>ATP</name>
        <dbReference type="ChEBI" id="CHEBI:30616"/>
    </ligand>
</feature>
<feature type="compositionally biased region" description="Acidic residues" evidence="4">
    <location>
        <begin position="1199"/>
        <end position="1208"/>
    </location>
</feature>
<evidence type="ECO:0000256" key="3">
    <source>
        <dbReference type="PROSITE-ProRule" id="PRU10141"/>
    </source>
</evidence>
<feature type="compositionally biased region" description="Low complexity" evidence="4">
    <location>
        <begin position="897"/>
        <end position="915"/>
    </location>
</feature>
<dbReference type="GO" id="GO:0004674">
    <property type="term" value="F:protein serine/threonine kinase activity"/>
    <property type="evidence" value="ECO:0007669"/>
    <property type="project" value="TreeGrafter"/>
</dbReference>
<feature type="compositionally biased region" description="Polar residues" evidence="4">
    <location>
        <begin position="1096"/>
        <end position="1105"/>
    </location>
</feature>
<dbReference type="InterPro" id="IPR017441">
    <property type="entry name" value="Protein_kinase_ATP_BS"/>
</dbReference>
<protein>
    <submittedName>
        <fullName evidence="6">Pkinase-domain-containing protein</fullName>
    </submittedName>
</protein>
<organism evidence="6 7">
    <name type="scientific">Thelephora terrestris</name>
    <dbReference type="NCBI Taxonomy" id="56493"/>
    <lineage>
        <taxon>Eukaryota</taxon>
        <taxon>Fungi</taxon>
        <taxon>Dikarya</taxon>
        <taxon>Basidiomycota</taxon>
        <taxon>Agaricomycotina</taxon>
        <taxon>Agaricomycetes</taxon>
        <taxon>Thelephorales</taxon>
        <taxon>Thelephoraceae</taxon>
        <taxon>Thelephora</taxon>
    </lineage>
</organism>
<dbReference type="PANTHER" id="PTHR24346:SF110">
    <property type="entry name" value="NON-SPECIFIC SERINE_THREONINE PROTEIN KINASE"/>
    <property type="match status" value="1"/>
</dbReference>
<dbReference type="InterPro" id="IPR011009">
    <property type="entry name" value="Kinase-like_dom_sf"/>
</dbReference>
<feature type="region of interest" description="Disordered" evidence="4">
    <location>
        <begin position="571"/>
        <end position="757"/>
    </location>
</feature>
<proteinExistence type="predicted"/>
<feature type="compositionally biased region" description="Polar residues" evidence="4">
    <location>
        <begin position="313"/>
        <end position="326"/>
    </location>
</feature>
<dbReference type="InterPro" id="IPR008271">
    <property type="entry name" value="Ser/Thr_kinase_AS"/>
</dbReference>
<feature type="compositionally biased region" description="Basic residues" evidence="4">
    <location>
        <begin position="814"/>
        <end position="824"/>
    </location>
</feature>
<dbReference type="GO" id="GO:0005737">
    <property type="term" value="C:cytoplasm"/>
    <property type="evidence" value="ECO:0007669"/>
    <property type="project" value="TreeGrafter"/>
</dbReference>
<dbReference type="SUPFAM" id="SSF56112">
    <property type="entry name" value="Protein kinase-like (PK-like)"/>
    <property type="match status" value="1"/>
</dbReference>
<feature type="compositionally biased region" description="Basic residues" evidence="4">
    <location>
        <begin position="531"/>
        <end position="540"/>
    </location>
</feature>
<comment type="caution">
    <text evidence="6">The sequence shown here is derived from an EMBL/GenBank/DDBJ whole genome shotgun (WGS) entry which is preliminary data.</text>
</comment>
<dbReference type="OrthoDB" id="504170at2759"/>
<feature type="compositionally biased region" description="Polar residues" evidence="4">
    <location>
        <begin position="401"/>
        <end position="413"/>
    </location>
</feature>
<feature type="compositionally biased region" description="Low complexity" evidence="4">
    <location>
        <begin position="1106"/>
        <end position="1123"/>
    </location>
</feature>
<dbReference type="PROSITE" id="PS00108">
    <property type="entry name" value="PROTEIN_KINASE_ST"/>
    <property type="match status" value="1"/>
</dbReference>
<reference evidence="6" key="2">
    <citation type="submission" date="2020-11" db="EMBL/GenBank/DDBJ databases">
        <authorList>
            <consortium name="DOE Joint Genome Institute"/>
            <person name="Kuo A."/>
            <person name="Miyauchi S."/>
            <person name="Kiss E."/>
            <person name="Drula E."/>
            <person name="Kohler A."/>
            <person name="Sanchez-Garcia M."/>
            <person name="Andreopoulos B."/>
            <person name="Barry K.W."/>
            <person name="Bonito G."/>
            <person name="Buee M."/>
            <person name="Carver A."/>
            <person name="Chen C."/>
            <person name="Cichocki N."/>
            <person name="Clum A."/>
            <person name="Culley D."/>
            <person name="Crous P.W."/>
            <person name="Fauchery L."/>
            <person name="Girlanda M."/>
            <person name="Hayes R."/>
            <person name="Keri Z."/>
            <person name="Labutti K."/>
            <person name="Lipzen A."/>
            <person name="Lombard V."/>
            <person name="Magnuson J."/>
            <person name="Maillard F."/>
            <person name="Morin E."/>
            <person name="Murat C."/>
            <person name="Nolan M."/>
            <person name="Ohm R."/>
            <person name="Pangilinan J."/>
            <person name="Pereira M."/>
            <person name="Perotto S."/>
            <person name="Peter M."/>
            <person name="Riley R."/>
            <person name="Sitrit Y."/>
            <person name="Stielow B."/>
            <person name="Szollosi G."/>
            <person name="Zifcakova L."/>
            <person name="Stursova M."/>
            <person name="Spatafora J.W."/>
            <person name="Tedersoo L."/>
            <person name="Vaario L.-M."/>
            <person name="Yamada A."/>
            <person name="Yan M."/>
            <person name="Wang P."/>
            <person name="Xu J."/>
            <person name="Bruns T."/>
            <person name="Baldrian P."/>
            <person name="Vilgalys R."/>
            <person name="Henrissat B."/>
            <person name="Grigoriev I.V."/>
            <person name="Hibbett D."/>
            <person name="Nagy L.G."/>
            <person name="Martin F.M."/>
        </authorList>
    </citation>
    <scope>NUCLEOTIDE SEQUENCE</scope>
    <source>
        <strain evidence="6">UH-Tt-Lm1</strain>
    </source>
</reference>
<evidence type="ECO:0000313" key="6">
    <source>
        <dbReference type="EMBL" id="KAF9788516.1"/>
    </source>
</evidence>
<feature type="region of interest" description="Disordered" evidence="4">
    <location>
        <begin position="338"/>
        <end position="453"/>
    </location>
</feature>
<feature type="compositionally biased region" description="Polar residues" evidence="4">
    <location>
        <begin position="598"/>
        <end position="613"/>
    </location>
</feature>
<sequence length="1208" mass="131951">MSAGHCHSASLSQNHKAQLANAYNELGKELASQKIRVVGNYTLGKVIGEGTYGVVRLGTHRLTGTRVAVKQIPKAMSSTLTREIHHHRQLHHPHVIQLYEVIATENHIWLVTELCSGGELFDYLVEKGRVSEAETRIIFGQLCLSVAYIHGKGILHRDLKLENVLLDERCRVKLGDFGFTREFERGSLLETFCGTTGYASPEMLQGKKYIGPEVDVWSLGIILYTLLTGGLPFDDDDDVVMRRKIIKGEYDDPEWLSDEVRDLIRKVLNQDSLQRLSISQILAHPWFTAHRPASPTAFQKTQPTDAAAEHLQDTSSNASDVSNTSAASEYFPSLASTITTPEHGSEEDGPLSDHGAHTIRRNASDVTIRKITEANGKSKVPQTETVVEEQPPALTLKVPCTPQQVSRSNSSSKDPPAYPIRTPVRTKRRSVSSALSDHEDSVINTPEPPVAQQNNFSTLLESPAPMIFSTPVEQRLLNSLSSLGLDTGQIVHSVLSDACDSSGSLWWMLIKKAEAAELDQGHNPVSENKSKRASSKKRIDKPRTHDPKQRPNELDAVSAMTRSAPELAFIPATPTAPNSATQTTPPQPTNPQPALSPSSSVDLTKSFPSTPGSSHRDANKTRKTRAGSVSILQRATTALEATGLVRKKSAEAVREEREKEKHKESERKQASGEETRSSQGSIPSKRPKSPPAKLEGQVAAEYDLDPSHLSSPWIMARPPKASSLESPSPTEATSPGDTLTALPNLGGVNSKGGNVGRNRASLLTAFRMWFDEGRRAKRKEARRNVGLPAAPGTPTNGRARGTMKRRGSGGSKRNTGHRAKHSVSSRRSSSVNSRRSSINSTAMLEGGYQDHVVAMTRQKSDPSRRSYGTHTPSSERGEYSRPSSVMSVTGRRHRKSPSQSSSGSMRTRTMSPTTTKYHRRESSGSSTRVVKQMQTPHRPRATGLHVRSDSATSSVHSLESSRRNSLYDPSESDGPCNISPYRTHRNSFDETTPRRSTATKFIAQKRQVPFMSPLTGSVGRSGWKKAWGVEPPGWQMRAMRPTTIEVLAISPVQENPTNIRDVFSGRPSLSVGHDDESDWVDEDEGTSYYVGGLGQLPSTTAATDRQNSTSQPPSPSPTGGFFNEPLTFSNASKFNNRAPKNRKVSPQWLGSGNTSARGKGQASGAGQPPQPIDAFGETIDGRTSRRQLPGGRSTAPVIQEEDEDEEEE</sequence>
<gene>
    <name evidence="6" type="ORF">BJ322DRAFT_640323</name>
</gene>
<evidence type="ECO:0000256" key="1">
    <source>
        <dbReference type="ARBA" id="ARBA00022741"/>
    </source>
</evidence>
<dbReference type="CDD" id="cd14003">
    <property type="entry name" value="STKc_AMPK-like"/>
    <property type="match status" value="1"/>
</dbReference>
<evidence type="ECO:0000256" key="2">
    <source>
        <dbReference type="ARBA" id="ARBA00022840"/>
    </source>
</evidence>